<evidence type="ECO:0000256" key="6">
    <source>
        <dbReference type="ARBA" id="ARBA00023015"/>
    </source>
</evidence>
<evidence type="ECO:0000256" key="7">
    <source>
        <dbReference type="ARBA" id="ARBA00023125"/>
    </source>
</evidence>
<comment type="subcellular location">
    <subcellularLocation>
        <location evidence="1">Nucleus</location>
    </subcellularLocation>
</comment>
<proteinExistence type="inferred from homology"/>
<comment type="similarity">
    <text evidence="10">Belongs to the Sp1 C2H2-type zinc-finger protein family.</text>
</comment>
<name>A0A1D2NJY1_ORCCI</name>
<feature type="domain" description="C2H2-type" evidence="13">
    <location>
        <begin position="488"/>
        <end position="515"/>
    </location>
</feature>
<keyword evidence="2" id="KW-0479">Metal-binding</keyword>
<dbReference type="GO" id="GO:0008270">
    <property type="term" value="F:zinc ion binding"/>
    <property type="evidence" value="ECO:0007669"/>
    <property type="project" value="UniProtKB-KW"/>
</dbReference>
<feature type="domain" description="C2H2-type" evidence="13">
    <location>
        <begin position="428"/>
        <end position="457"/>
    </location>
</feature>
<feature type="region of interest" description="Disordered" evidence="12">
    <location>
        <begin position="1"/>
        <end position="27"/>
    </location>
</feature>
<evidence type="ECO:0000256" key="5">
    <source>
        <dbReference type="ARBA" id="ARBA00022833"/>
    </source>
</evidence>
<evidence type="ECO:0000313" key="14">
    <source>
        <dbReference type="EMBL" id="ODN05554.1"/>
    </source>
</evidence>
<evidence type="ECO:0000256" key="3">
    <source>
        <dbReference type="ARBA" id="ARBA00022737"/>
    </source>
</evidence>
<dbReference type="FunFam" id="3.30.160.60:FF:001110">
    <property type="entry name" value="Krueppel factor 13"/>
    <property type="match status" value="1"/>
</dbReference>
<organism evidence="14 15">
    <name type="scientific">Orchesella cincta</name>
    <name type="common">Springtail</name>
    <name type="synonym">Podura cincta</name>
    <dbReference type="NCBI Taxonomy" id="48709"/>
    <lineage>
        <taxon>Eukaryota</taxon>
        <taxon>Metazoa</taxon>
        <taxon>Ecdysozoa</taxon>
        <taxon>Arthropoda</taxon>
        <taxon>Hexapoda</taxon>
        <taxon>Collembola</taxon>
        <taxon>Entomobryomorpha</taxon>
        <taxon>Entomobryoidea</taxon>
        <taxon>Orchesellidae</taxon>
        <taxon>Orchesellinae</taxon>
        <taxon>Orchesella</taxon>
    </lineage>
</organism>
<protein>
    <submittedName>
        <fullName evidence="14">Transcription factor Sp4</fullName>
    </submittedName>
</protein>
<sequence length="670" mass="73337">FTFQRRPKCLSKRRVPPSKGRDKPHVPEVVLPDWSPTFEMANQQTVQIAGQNAIIAPAGQFLRAQNVVQATNLLQNANILQAAGQNVVRAAGIPQQVLQFPFQQTIPVQIPIATSNGQTIIQTVHIPIQTVATAMPQAGGLAGGQLIQTAGGQFQLIQPQLTQLPQQQLAQVITPNGQIQLAQIQPAQAANTQTTGLANFTQNANGTITIQAANVNNDTATSTASQVSSTTQASNGVTSTTQTIVTAQNTQQQQQQQQQAAQQQQPQQITIQGANQQFTVIPTTALGQLGQSFGQLGQALPTLQNIPGLGNVQLIPAGTLLGGGQQQLTLQQGAQGTQQIVINQANSLASLAGLGTQQLQQDPLDPTKWQVINQTPLVVTTSLANGGAVTTIKTELDKPKTRLRRVACTCPNCTDIDARNNGEKKKQHLCHIPGCGKVYGKTSHLRAHLRWHAGERPFVCQWLFCGKRFTRSDELQRHRRTHTGEKRFQCPECLKKFMRSDHLSKHIKTHTKNRSGNPNDPNVTKLEVDDKLIKTELDGEALGTEESDEDGVEMEGDGEVEDHEQEGDEMMITINTDGEQAELIINDQQIENQSPPTIQHSPSKNWISEVQSRYFYELLLVHALPKRSQNRFHTSSISPSQKRYFANPTKQVVINGDICNECGFHLRNIT</sequence>
<reference evidence="14 15" key="1">
    <citation type="journal article" date="2016" name="Genome Biol. Evol.">
        <title>Gene Family Evolution Reflects Adaptation to Soil Environmental Stressors in the Genome of the Collembolan Orchesella cincta.</title>
        <authorList>
            <person name="Faddeeva-Vakhrusheva A."/>
            <person name="Derks M.F."/>
            <person name="Anvar S.Y."/>
            <person name="Agamennone V."/>
            <person name="Suring W."/>
            <person name="Smit S."/>
            <person name="van Straalen N.M."/>
            <person name="Roelofs D."/>
        </authorList>
    </citation>
    <scope>NUCLEOTIDE SEQUENCE [LARGE SCALE GENOMIC DNA]</scope>
    <source>
        <tissue evidence="14">Mixed pool</tissue>
    </source>
</reference>
<dbReference type="STRING" id="48709.A0A1D2NJY1"/>
<feature type="compositionally biased region" description="Basic residues" evidence="12">
    <location>
        <begin position="1"/>
        <end position="16"/>
    </location>
</feature>
<dbReference type="PANTHER" id="PTHR23235">
    <property type="entry name" value="KRUEPPEL-LIKE TRANSCRIPTION FACTOR"/>
    <property type="match status" value="1"/>
</dbReference>
<dbReference type="FunFam" id="3.30.160.60:FF:000061">
    <property type="entry name" value="Transcription factor Sp3"/>
    <property type="match status" value="1"/>
</dbReference>
<dbReference type="FunFam" id="3.30.160.60:FF:000014">
    <property type="entry name" value="Transcription factor Sp3"/>
    <property type="match status" value="1"/>
</dbReference>
<evidence type="ECO:0000256" key="1">
    <source>
        <dbReference type="ARBA" id="ARBA00004123"/>
    </source>
</evidence>
<dbReference type="AlphaFoldDB" id="A0A1D2NJY1"/>
<dbReference type="SUPFAM" id="SSF57667">
    <property type="entry name" value="beta-beta-alpha zinc fingers"/>
    <property type="match status" value="2"/>
</dbReference>
<gene>
    <name evidence="14" type="ORF">Ocin01_01150</name>
</gene>
<dbReference type="SMART" id="SM00355">
    <property type="entry name" value="ZnF_C2H2"/>
    <property type="match status" value="3"/>
</dbReference>
<dbReference type="InterPro" id="IPR036236">
    <property type="entry name" value="Znf_C2H2_sf"/>
</dbReference>
<evidence type="ECO:0000256" key="11">
    <source>
        <dbReference type="PROSITE-ProRule" id="PRU00042"/>
    </source>
</evidence>
<keyword evidence="3" id="KW-0677">Repeat</keyword>
<dbReference type="GO" id="GO:0000981">
    <property type="term" value="F:DNA-binding transcription factor activity, RNA polymerase II-specific"/>
    <property type="evidence" value="ECO:0007669"/>
    <property type="project" value="TreeGrafter"/>
</dbReference>
<dbReference type="PROSITE" id="PS50157">
    <property type="entry name" value="ZINC_FINGER_C2H2_2"/>
    <property type="match status" value="3"/>
</dbReference>
<evidence type="ECO:0000256" key="9">
    <source>
        <dbReference type="ARBA" id="ARBA00023242"/>
    </source>
</evidence>
<dbReference type="OrthoDB" id="6365676at2759"/>
<feature type="domain" description="C2H2-type" evidence="13">
    <location>
        <begin position="458"/>
        <end position="487"/>
    </location>
</feature>
<evidence type="ECO:0000256" key="10">
    <source>
        <dbReference type="ARBA" id="ARBA00038409"/>
    </source>
</evidence>
<evidence type="ECO:0000256" key="12">
    <source>
        <dbReference type="SAM" id="MobiDB-lite"/>
    </source>
</evidence>
<evidence type="ECO:0000256" key="2">
    <source>
        <dbReference type="ARBA" id="ARBA00022723"/>
    </source>
</evidence>
<keyword evidence="8" id="KW-0804">Transcription</keyword>
<dbReference type="EMBL" id="LJIJ01000021">
    <property type="protein sequence ID" value="ODN05554.1"/>
    <property type="molecule type" value="Genomic_DNA"/>
</dbReference>
<dbReference type="GO" id="GO:0000978">
    <property type="term" value="F:RNA polymerase II cis-regulatory region sequence-specific DNA binding"/>
    <property type="evidence" value="ECO:0007669"/>
    <property type="project" value="TreeGrafter"/>
</dbReference>
<dbReference type="Pfam" id="PF00096">
    <property type="entry name" value="zf-C2H2"/>
    <property type="match status" value="2"/>
</dbReference>
<comment type="caution">
    <text evidence="14">The sequence shown here is derived from an EMBL/GenBank/DDBJ whole genome shotgun (WGS) entry which is preliminary data.</text>
</comment>
<keyword evidence="4 11" id="KW-0863">Zinc-finger</keyword>
<dbReference type="OMA" id="RGQNVIQ"/>
<keyword evidence="6" id="KW-0805">Transcription regulation</keyword>
<evidence type="ECO:0000313" key="15">
    <source>
        <dbReference type="Proteomes" id="UP000094527"/>
    </source>
</evidence>
<evidence type="ECO:0000256" key="8">
    <source>
        <dbReference type="ARBA" id="ARBA00023163"/>
    </source>
</evidence>
<feature type="region of interest" description="Disordered" evidence="12">
    <location>
        <begin position="536"/>
        <end position="563"/>
    </location>
</feature>
<keyword evidence="15" id="KW-1185">Reference proteome</keyword>
<feature type="compositionally biased region" description="Acidic residues" evidence="12">
    <location>
        <begin position="543"/>
        <end position="563"/>
    </location>
</feature>
<dbReference type="PANTHER" id="PTHR23235:SF170">
    <property type="entry name" value="FI01014P-RELATED"/>
    <property type="match status" value="1"/>
</dbReference>
<dbReference type="InterPro" id="IPR013087">
    <property type="entry name" value="Znf_C2H2_type"/>
</dbReference>
<dbReference type="PROSITE" id="PS00028">
    <property type="entry name" value="ZINC_FINGER_C2H2_1"/>
    <property type="match status" value="3"/>
</dbReference>
<evidence type="ECO:0000256" key="4">
    <source>
        <dbReference type="ARBA" id="ARBA00022771"/>
    </source>
</evidence>
<feature type="non-terminal residue" evidence="14">
    <location>
        <position position="1"/>
    </location>
</feature>
<keyword evidence="5" id="KW-0862">Zinc</keyword>
<dbReference type="GO" id="GO:0005634">
    <property type="term" value="C:nucleus"/>
    <property type="evidence" value="ECO:0007669"/>
    <property type="project" value="UniProtKB-SubCell"/>
</dbReference>
<dbReference type="Gene3D" id="3.30.160.60">
    <property type="entry name" value="Classic Zinc Finger"/>
    <property type="match status" value="3"/>
</dbReference>
<evidence type="ECO:0000259" key="13">
    <source>
        <dbReference type="PROSITE" id="PS50157"/>
    </source>
</evidence>
<keyword evidence="9" id="KW-0539">Nucleus</keyword>
<accession>A0A1D2NJY1</accession>
<keyword evidence="7" id="KW-0238">DNA-binding</keyword>
<dbReference type="Proteomes" id="UP000094527">
    <property type="component" value="Unassembled WGS sequence"/>
</dbReference>